<evidence type="ECO:0000313" key="2">
    <source>
        <dbReference type="Proteomes" id="UP000828251"/>
    </source>
</evidence>
<keyword evidence="2" id="KW-1185">Reference proteome</keyword>
<proteinExistence type="predicted"/>
<protein>
    <submittedName>
        <fullName evidence="1">Uncharacterized protein</fullName>
    </submittedName>
</protein>
<dbReference type="Proteomes" id="UP000828251">
    <property type="component" value="Unassembled WGS sequence"/>
</dbReference>
<accession>A0A9D3ZEK2</accession>
<dbReference type="EMBL" id="JAIQCV010000013">
    <property type="protein sequence ID" value="KAH1030740.1"/>
    <property type="molecule type" value="Genomic_DNA"/>
</dbReference>
<dbReference type="AlphaFoldDB" id="A0A9D3ZEK2"/>
<name>A0A9D3ZEK2_9ROSI</name>
<gene>
    <name evidence="1" type="ORF">J1N35_042914</name>
</gene>
<organism evidence="1 2">
    <name type="scientific">Gossypium stocksii</name>
    <dbReference type="NCBI Taxonomy" id="47602"/>
    <lineage>
        <taxon>Eukaryota</taxon>
        <taxon>Viridiplantae</taxon>
        <taxon>Streptophyta</taxon>
        <taxon>Embryophyta</taxon>
        <taxon>Tracheophyta</taxon>
        <taxon>Spermatophyta</taxon>
        <taxon>Magnoliopsida</taxon>
        <taxon>eudicotyledons</taxon>
        <taxon>Gunneridae</taxon>
        <taxon>Pentapetalae</taxon>
        <taxon>rosids</taxon>
        <taxon>malvids</taxon>
        <taxon>Malvales</taxon>
        <taxon>Malvaceae</taxon>
        <taxon>Malvoideae</taxon>
        <taxon>Gossypium</taxon>
    </lineage>
</organism>
<evidence type="ECO:0000313" key="1">
    <source>
        <dbReference type="EMBL" id="KAH1030740.1"/>
    </source>
</evidence>
<comment type="caution">
    <text evidence="1">The sequence shown here is derived from an EMBL/GenBank/DDBJ whole genome shotgun (WGS) entry which is preliminary data.</text>
</comment>
<reference evidence="1 2" key="1">
    <citation type="journal article" date="2021" name="Plant Biotechnol. J.">
        <title>Multi-omics assisted identification of the key and species-specific regulatory components of drought-tolerant mechanisms in Gossypium stocksii.</title>
        <authorList>
            <person name="Yu D."/>
            <person name="Ke L."/>
            <person name="Zhang D."/>
            <person name="Wu Y."/>
            <person name="Sun Y."/>
            <person name="Mei J."/>
            <person name="Sun J."/>
            <person name="Sun Y."/>
        </authorList>
    </citation>
    <scope>NUCLEOTIDE SEQUENCE [LARGE SCALE GENOMIC DNA]</scope>
    <source>
        <strain evidence="2">cv. E1</strain>
        <tissue evidence="1">Leaf</tissue>
    </source>
</reference>
<sequence length="66" mass="7263">MAPRKRVSQYPHLGIAIPPTILKNEAHFSGFAISTFQRGPQGSTLHKISRYPLLSITTLISSMGQN</sequence>